<reference evidence="4 5" key="1">
    <citation type="submission" date="2023-01" db="EMBL/GenBank/DDBJ databases">
        <title>Psychrosphaera sp. nov., isolated from marine algae.</title>
        <authorList>
            <person name="Bayburt H."/>
            <person name="Choi B.J."/>
            <person name="Kim J.M."/>
            <person name="Choi D.G."/>
            <person name="Jeon C.O."/>
        </authorList>
    </citation>
    <scope>NUCLEOTIDE SEQUENCE [LARGE SCALE GENOMIC DNA]</scope>
    <source>
        <strain evidence="4 5">G1-22</strain>
    </source>
</reference>
<dbReference type="InterPro" id="IPR050595">
    <property type="entry name" value="Bact_response_regulator"/>
</dbReference>
<dbReference type="PANTHER" id="PTHR44591">
    <property type="entry name" value="STRESS RESPONSE REGULATOR PROTEIN 1"/>
    <property type="match status" value="1"/>
</dbReference>
<evidence type="ECO:0000256" key="1">
    <source>
        <dbReference type="ARBA" id="ARBA00022553"/>
    </source>
</evidence>
<organism evidence="4 5">
    <name type="scientific">Psychrosphaera algicola</name>
    <dbReference type="NCBI Taxonomy" id="3023714"/>
    <lineage>
        <taxon>Bacteria</taxon>
        <taxon>Pseudomonadati</taxon>
        <taxon>Pseudomonadota</taxon>
        <taxon>Gammaproteobacteria</taxon>
        <taxon>Alteromonadales</taxon>
        <taxon>Pseudoalteromonadaceae</taxon>
        <taxon>Psychrosphaera</taxon>
    </lineage>
</organism>
<dbReference type="EMBL" id="JAQOMS010000002">
    <property type="protein sequence ID" value="MDC2891099.1"/>
    <property type="molecule type" value="Genomic_DNA"/>
</dbReference>
<dbReference type="Pfam" id="PF00072">
    <property type="entry name" value="Response_reg"/>
    <property type="match status" value="1"/>
</dbReference>
<sequence>MGGEITLESQIGKGSTFNVKLMLPKIHRETQSPESHNKKVVGYNGSVKTILVVDDDVNQQQLMSDLLLPINFKVLLASNAADGLKILHTNHVDLMILDVRMPNMDGWQMIKLIREQHFAMPVIMVSANARDNEFTYSAEGYHNDYLAKPVNLNTLLSRIGELLGLGWQFPITSNENDADDNDKVTVSKTPKHSIKNEQYQQLIALAEIGYLSGFQNTFDDINESFAIPEDVAIQLKSYIEHCNFPAIIQYLTEMCHEE</sequence>
<dbReference type="SMART" id="SM00448">
    <property type="entry name" value="REC"/>
    <property type="match status" value="1"/>
</dbReference>
<dbReference type="RefSeq" id="WP_272182138.1">
    <property type="nucleotide sequence ID" value="NZ_JAQOMS010000002.1"/>
</dbReference>
<evidence type="ECO:0000256" key="2">
    <source>
        <dbReference type="PROSITE-ProRule" id="PRU00169"/>
    </source>
</evidence>
<evidence type="ECO:0000313" key="5">
    <source>
        <dbReference type="Proteomes" id="UP001528411"/>
    </source>
</evidence>
<dbReference type="Proteomes" id="UP001528411">
    <property type="component" value="Unassembled WGS sequence"/>
</dbReference>
<gene>
    <name evidence="4" type="ORF">PN838_23105</name>
</gene>
<dbReference type="Gene3D" id="3.40.50.2300">
    <property type="match status" value="1"/>
</dbReference>
<feature type="domain" description="Response regulatory" evidence="3">
    <location>
        <begin position="49"/>
        <end position="163"/>
    </location>
</feature>
<dbReference type="InterPro" id="IPR011006">
    <property type="entry name" value="CheY-like_superfamily"/>
</dbReference>
<name>A0ABT5FIU1_9GAMM</name>
<protein>
    <submittedName>
        <fullName evidence="4">Response regulator</fullName>
    </submittedName>
</protein>
<dbReference type="PANTHER" id="PTHR44591:SF3">
    <property type="entry name" value="RESPONSE REGULATORY DOMAIN-CONTAINING PROTEIN"/>
    <property type="match status" value="1"/>
</dbReference>
<accession>A0ABT5FIU1</accession>
<evidence type="ECO:0000313" key="4">
    <source>
        <dbReference type="EMBL" id="MDC2891099.1"/>
    </source>
</evidence>
<keyword evidence="1 2" id="KW-0597">Phosphoprotein</keyword>
<dbReference type="PROSITE" id="PS50110">
    <property type="entry name" value="RESPONSE_REGULATORY"/>
    <property type="match status" value="1"/>
</dbReference>
<dbReference type="CDD" id="cd00156">
    <property type="entry name" value="REC"/>
    <property type="match status" value="1"/>
</dbReference>
<dbReference type="InterPro" id="IPR001789">
    <property type="entry name" value="Sig_transdc_resp-reg_receiver"/>
</dbReference>
<keyword evidence="5" id="KW-1185">Reference proteome</keyword>
<proteinExistence type="predicted"/>
<feature type="modified residue" description="4-aspartylphosphate" evidence="2">
    <location>
        <position position="98"/>
    </location>
</feature>
<evidence type="ECO:0000259" key="3">
    <source>
        <dbReference type="PROSITE" id="PS50110"/>
    </source>
</evidence>
<dbReference type="SUPFAM" id="SSF52172">
    <property type="entry name" value="CheY-like"/>
    <property type="match status" value="1"/>
</dbReference>
<comment type="caution">
    <text evidence="4">The sequence shown here is derived from an EMBL/GenBank/DDBJ whole genome shotgun (WGS) entry which is preliminary data.</text>
</comment>